<keyword evidence="1" id="KW-0175">Coiled coil</keyword>
<dbReference type="EMBL" id="CAJOBD010002793">
    <property type="protein sequence ID" value="CAF3908559.1"/>
    <property type="molecule type" value="Genomic_DNA"/>
</dbReference>
<sequence>MLPSVPKKKRKNEAASSSLPVNDIISTKTTYRTPKYLKIFPNLLFQILRIQLKHGLKKAKERKYIHDRLQLFDRQYRLQCHRNLWQSYFTLGSEHQLWPNQVTKMTKTNEHGLCQQFVINHLTKLNQQYDQCTNELITQSSNSCPSTLLSLQNLDENLKDFVEIQEKYIANKMHAQLTRYKNTIQEKVLFQTVSTMNLTIDQKNIVAQLDQLQQIQMNNYEELLKLEIHVAIDYLPKQFHHLEKFIDSDHLNLSFKKNHLTTEFKQQGYKTIQEVKRTWLNFYLHFYELQIQEIDFQYQQNLSRLKQSLLKNTSVHGMTFYDSFITYMNHRQTRIEQEIYYEKIPIYRKKLLRIHRRHLKSIKKLVSVLPKVILDIPFNSFTARQLAYLSRGSTYIRSNQSVLRPYNQRMKNIKTEHNNIMNKLKNYMANLEDRLQAYLTHRYMASIPFIDILVLRKTDKSGVLHIGQAIDYRRKAMEYRQKTCAYEELSTNPLNDTFYKVIQLLNKLLTAKDIKKTLEILAEFLREHHCEKINGISIQTIIELARLVLQENVFVYKNKFYRQIIGGAMGSAFTLTLANIFMWKWQKETILSKIPSHKCYGRWNGSEEAVKEILEAANGFHPNIKLTYTISKTISFLDLLRINDHAHLSANNTLLPMIYDEQQFFLLREKLLAQPTHKQAEVTKRVSKVEIINHQVNGR</sequence>
<evidence type="ECO:0000313" key="3">
    <source>
        <dbReference type="EMBL" id="CAF3908559.1"/>
    </source>
</evidence>
<dbReference type="AlphaFoldDB" id="A0A819I616"/>
<proteinExistence type="predicted"/>
<dbReference type="Proteomes" id="UP000663836">
    <property type="component" value="Unassembled WGS sequence"/>
</dbReference>
<dbReference type="PANTHER" id="PTHR21301">
    <property type="entry name" value="REVERSE TRANSCRIPTASE"/>
    <property type="match status" value="1"/>
</dbReference>
<protein>
    <submittedName>
        <fullName evidence="3">Uncharacterized protein</fullName>
    </submittedName>
</protein>
<evidence type="ECO:0000256" key="1">
    <source>
        <dbReference type="SAM" id="Coils"/>
    </source>
</evidence>
<keyword evidence="2" id="KW-1133">Transmembrane helix</keyword>
<feature type="coiled-coil region" evidence="1">
    <location>
        <begin position="410"/>
        <end position="441"/>
    </location>
</feature>
<feature type="transmembrane region" description="Helical" evidence="2">
    <location>
        <begin position="560"/>
        <end position="583"/>
    </location>
</feature>
<comment type="caution">
    <text evidence="3">The sequence shown here is derived from an EMBL/GenBank/DDBJ whole genome shotgun (WGS) entry which is preliminary data.</text>
</comment>
<reference evidence="3" key="1">
    <citation type="submission" date="2021-02" db="EMBL/GenBank/DDBJ databases">
        <authorList>
            <person name="Nowell W R."/>
        </authorList>
    </citation>
    <scope>NUCLEOTIDE SEQUENCE</scope>
</reference>
<accession>A0A819I616</accession>
<keyword evidence="2" id="KW-0472">Membrane</keyword>
<keyword evidence="2" id="KW-0812">Transmembrane</keyword>
<name>A0A819I616_9BILA</name>
<organism evidence="3 4">
    <name type="scientific">Rotaria sordida</name>
    <dbReference type="NCBI Taxonomy" id="392033"/>
    <lineage>
        <taxon>Eukaryota</taxon>
        <taxon>Metazoa</taxon>
        <taxon>Spiralia</taxon>
        <taxon>Gnathifera</taxon>
        <taxon>Rotifera</taxon>
        <taxon>Eurotatoria</taxon>
        <taxon>Bdelloidea</taxon>
        <taxon>Philodinida</taxon>
        <taxon>Philodinidae</taxon>
        <taxon>Rotaria</taxon>
    </lineage>
</organism>
<evidence type="ECO:0000313" key="4">
    <source>
        <dbReference type="Proteomes" id="UP000663836"/>
    </source>
</evidence>
<gene>
    <name evidence="3" type="ORF">JBS370_LOCUS21271</name>
</gene>
<evidence type="ECO:0000256" key="2">
    <source>
        <dbReference type="SAM" id="Phobius"/>
    </source>
</evidence>
<dbReference type="PANTHER" id="PTHR21301:SF12">
    <property type="match status" value="1"/>
</dbReference>